<accession>A0A8J7HVS3</accession>
<dbReference type="PANTHER" id="PTHR31118">
    <property type="entry name" value="CYCLASE-LIKE PROTEIN 2"/>
    <property type="match status" value="1"/>
</dbReference>
<dbReference type="GO" id="GO:0019441">
    <property type="term" value="P:L-tryptophan catabolic process to kynurenine"/>
    <property type="evidence" value="ECO:0007669"/>
    <property type="project" value="InterPro"/>
</dbReference>
<protein>
    <submittedName>
        <fullName evidence="1">Cyclase family protein</fullName>
    </submittedName>
</protein>
<evidence type="ECO:0000313" key="1">
    <source>
        <dbReference type="EMBL" id="MBH8566908.1"/>
    </source>
</evidence>
<dbReference type="PANTHER" id="PTHR31118:SF12">
    <property type="entry name" value="CYCLASE-LIKE PROTEIN 2"/>
    <property type="match status" value="1"/>
</dbReference>
<dbReference type="Proteomes" id="UP000632766">
    <property type="component" value="Unassembled WGS sequence"/>
</dbReference>
<dbReference type="RefSeq" id="WP_198128642.1">
    <property type="nucleotide sequence ID" value="NZ_JAECZC010000107.1"/>
</dbReference>
<organism evidence="1 2">
    <name type="scientific">Amazonocrinis nigriterrae CENA67</name>
    <dbReference type="NCBI Taxonomy" id="2794033"/>
    <lineage>
        <taxon>Bacteria</taxon>
        <taxon>Bacillati</taxon>
        <taxon>Cyanobacteriota</taxon>
        <taxon>Cyanophyceae</taxon>
        <taxon>Nostocales</taxon>
        <taxon>Nostocaceae</taxon>
        <taxon>Amazonocrinis</taxon>
        <taxon>Amazonocrinis nigriterrae</taxon>
    </lineage>
</organism>
<comment type="caution">
    <text evidence="1">The sequence shown here is derived from an EMBL/GenBank/DDBJ whole genome shotgun (WGS) entry which is preliminary data.</text>
</comment>
<evidence type="ECO:0000313" key="2">
    <source>
        <dbReference type="Proteomes" id="UP000632766"/>
    </source>
</evidence>
<dbReference type="SUPFAM" id="SSF102198">
    <property type="entry name" value="Putative cyclase"/>
    <property type="match status" value="1"/>
</dbReference>
<dbReference type="InterPro" id="IPR037175">
    <property type="entry name" value="KFase_sf"/>
</dbReference>
<dbReference type="EMBL" id="JAECZC010000107">
    <property type="protein sequence ID" value="MBH8566908.1"/>
    <property type="molecule type" value="Genomic_DNA"/>
</dbReference>
<gene>
    <name evidence="1" type="ORF">I8748_32990</name>
</gene>
<name>A0A8J7HVS3_9NOST</name>
<dbReference type="Gene3D" id="3.50.30.50">
    <property type="entry name" value="Putative cyclase"/>
    <property type="match status" value="1"/>
</dbReference>
<dbReference type="GO" id="GO:0004061">
    <property type="term" value="F:arylformamidase activity"/>
    <property type="evidence" value="ECO:0007669"/>
    <property type="project" value="InterPro"/>
</dbReference>
<sequence length="240" mass="26421">MIKSHNQHTITYSRVIHLSHVIDVDIPQWPGDPPVEFATVAELSQDGYYLRRFSLGEHSSTHVNAPNSFHSYGVGIDQYSAESLVVPAIVIDIHEAAAIDPDYALTIDDILVWEEKYNQISPGSVVLLNTGWQDKWLDQDRFFNRDTQGTAHFPGFSSDATHFLLNERQIVGIGIDTHGVDPGQDTSFATNSLVLEQPRIVLENLTNLDQLSPTGTTLVIGILRLRDGSGSPAAVLALVP</sequence>
<reference evidence="1 2" key="1">
    <citation type="journal article" date="2021" name="Int. J. Syst. Evol. Microbiol.">
        <title>Amazonocrinis nigriterrae gen. nov., sp. nov., Atlanticothrix silvestris gen. nov., sp. nov. and Dendronalium phyllosphericum gen. nov., sp. nov., nostocacean cyanobacteria from Brazilian environments.</title>
        <authorList>
            <person name="Alvarenga D.O."/>
            <person name="Andreote A.P.D."/>
            <person name="Branco L.H.Z."/>
            <person name="Delbaje E."/>
            <person name="Cruz R.B."/>
            <person name="Varani A.M."/>
            <person name="Fiore M.F."/>
        </authorList>
    </citation>
    <scope>NUCLEOTIDE SEQUENCE [LARGE SCALE GENOMIC DNA]</scope>
    <source>
        <strain evidence="1 2">CENA67</strain>
    </source>
</reference>
<dbReference type="Pfam" id="PF04199">
    <property type="entry name" value="Cyclase"/>
    <property type="match status" value="1"/>
</dbReference>
<dbReference type="AlphaFoldDB" id="A0A8J7HVS3"/>
<dbReference type="InterPro" id="IPR007325">
    <property type="entry name" value="KFase/CYL"/>
</dbReference>
<proteinExistence type="predicted"/>
<keyword evidence="2" id="KW-1185">Reference proteome</keyword>